<keyword evidence="6 8" id="KW-1133">Transmembrane helix</keyword>
<keyword evidence="5 8" id="KW-0812">Transmembrane</keyword>
<feature type="transmembrane region" description="Helical" evidence="8">
    <location>
        <begin position="507"/>
        <end position="530"/>
    </location>
</feature>
<reference evidence="9 10" key="1">
    <citation type="submission" date="2017-08" db="EMBL/GenBank/DDBJ databases">
        <title>Infants hospitalized years apart are colonized by the same room-sourced microbial strains.</title>
        <authorList>
            <person name="Brooks B."/>
            <person name="Olm M.R."/>
            <person name="Firek B.A."/>
            <person name="Baker R."/>
            <person name="Thomas B.C."/>
            <person name="Morowitz M.J."/>
            <person name="Banfield J.F."/>
        </authorList>
    </citation>
    <scope>NUCLEOTIDE SEQUENCE [LARGE SCALE GENOMIC DNA]</scope>
    <source>
        <strain evidence="9">S2_006_000_R2_64</strain>
    </source>
</reference>
<dbReference type="Gene3D" id="1.20.1640.10">
    <property type="entry name" value="Multidrug efflux transporter AcrB transmembrane domain"/>
    <property type="match status" value="3"/>
</dbReference>
<evidence type="ECO:0000256" key="4">
    <source>
        <dbReference type="ARBA" id="ARBA00022475"/>
    </source>
</evidence>
<feature type="transmembrane region" description="Helical" evidence="8">
    <location>
        <begin position="938"/>
        <end position="957"/>
    </location>
</feature>
<dbReference type="Gene3D" id="3.30.2090.10">
    <property type="entry name" value="Multidrug efflux transporter AcrB TolC docking domain, DN and DC subdomains"/>
    <property type="match status" value="2"/>
</dbReference>
<dbReference type="Gene3D" id="3.30.70.1320">
    <property type="entry name" value="Multidrug efflux transporter AcrB pore domain like"/>
    <property type="match status" value="2"/>
</dbReference>
<feature type="transmembrane region" description="Helical" evidence="8">
    <location>
        <begin position="912"/>
        <end position="931"/>
    </location>
</feature>
<feature type="transmembrane region" description="Helical" evidence="8">
    <location>
        <begin position="374"/>
        <end position="403"/>
    </location>
</feature>
<feature type="transmembrane region" description="Helical" evidence="8">
    <location>
        <begin position="476"/>
        <end position="495"/>
    </location>
</feature>
<evidence type="ECO:0000256" key="1">
    <source>
        <dbReference type="ARBA" id="ARBA00004651"/>
    </source>
</evidence>
<proteinExistence type="inferred from homology"/>
<evidence type="ECO:0000256" key="6">
    <source>
        <dbReference type="ARBA" id="ARBA00022989"/>
    </source>
</evidence>
<dbReference type="SUPFAM" id="SSF82866">
    <property type="entry name" value="Multidrug efflux transporter AcrB transmembrane domain"/>
    <property type="match status" value="2"/>
</dbReference>
<keyword evidence="7 8" id="KW-0472">Membrane</keyword>
<protein>
    <submittedName>
        <fullName evidence="9">CusA/CzcA family heavy metal efflux RND transporter</fullName>
    </submittedName>
</protein>
<gene>
    <name evidence="9" type="ORF">DI586_05255</name>
</gene>
<dbReference type="SUPFAM" id="SSF82714">
    <property type="entry name" value="Multidrug efflux transporter AcrB TolC docking domain, DN and DC subdomains"/>
    <property type="match status" value="2"/>
</dbReference>
<dbReference type="GO" id="GO:0042910">
    <property type="term" value="F:xenobiotic transmembrane transporter activity"/>
    <property type="evidence" value="ECO:0007669"/>
    <property type="project" value="TreeGrafter"/>
</dbReference>
<accession>A0A2W5HQD8</accession>
<dbReference type="AlphaFoldDB" id="A0A2W5HQD8"/>
<keyword evidence="3" id="KW-0813">Transport</keyword>
<feature type="transmembrane region" description="Helical" evidence="8">
    <location>
        <begin position="561"/>
        <end position="581"/>
    </location>
</feature>
<evidence type="ECO:0000256" key="5">
    <source>
        <dbReference type="ARBA" id="ARBA00022692"/>
    </source>
</evidence>
<sequence length="1074" mass="116782">MIEKLLNFSLRQRYLIVLLVAAVSAFGVYSLRSLPIDAVPDITNNQVQINTAAPALSPEEVEKQVTFPVETALAGIPGLESTRSISRNGFSQVTAIFSDDVDIYFARQQVGERISEARENLPDGADPFMGAVSTGLGEIYMWTVKFKDHDPKLKVVNGEPGWQSDRSYLTPEGQRLRKDYELAGYLRTVQDWIIRPQLKGVTGVAGVDAIGGYVKQYHVMPDPEKLVSLGLSFSDVMEVVEKNNHGIGAGYVERNGEAYVVRSDGRIDTEEQLANIVVANRRGIPIYLKDIAEIGIGKELRTGSASENGQEVVVGTALMLIGANSRIVSDAVDQKLQEVNKSLPEGIEAKTVLNRTKLVNATIKTVEKNLLEGALLVIAVLFLLLGNIRAALITAAVIPVAMLMTAIGMQRFNISGNLMSLGALDFGLIVDGAVIITENCLARLGQRQHQEGRLLTLQERMHEVMLASREMIQPSVFGQAIIIMVYIPLLTFTGVEGKMFEPMAVTVILALVAAFILSLTFIPAMLAIFVTGRVEEKESKAIHKVKDIYTPMLKASMKAPIAFISASVLAFVGAVLLFFTMGQEFIPQLDEKDVAMHAMRIPSTSLSQSQAMQFEVEKAVAKLPEVAFIYSKTGTAETAADPMPPNVSDTFIIFKDRKEWPDPDLLKNELVEKLQEAVSKIPGNNYEFTQPIQMRFNELISGVRSDVAVKVYGDNFAAMEATAAQIAKTLQGVQGATDVKVEQTSGLPMLEIKLDKPAIARYGLNVSDVLDVLAIAVGGKEAGLVFQGDQRFDIMVRLSEGQRNDFSAIENLPILLPDEQDTNDAGLAQHKRPLYIPLKEVATLEVKDGPNQISRENGKRRIVVQANVRDRDIASFVEDAMMALDQKVKLPAGYWLEWGGQFKNLEEAKARLGIVVPACFFAIFLLLFTALGSVRQALLVFSGVPLALTGGIVTLWLRDMPFSISAAVGLIALSGVAVLNGLVLVTRINQLVSEGANPNEAILNGSLSRLRPVLMTALVASLGFVPMAIASGAGAEVQKPLATVVIGGLITSTILTLLVLPAIYKRFNLAKEIF</sequence>
<dbReference type="InterPro" id="IPR027463">
    <property type="entry name" value="AcrB_DN_DC_subdom"/>
</dbReference>
<dbReference type="Proteomes" id="UP000249739">
    <property type="component" value="Unassembled WGS sequence"/>
</dbReference>
<dbReference type="NCBIfam" id="TIGR00914">
    <property type="entry name" value="2A0601"/>
    <property type="match status" value="1"/>
</dbReference>
<keyword evidence="4" id="KW-1003">Cell membrane</keyword>
<evidence type="ECO:0000256" key="3">
    <source>
        <dbReference type="ARBA" id="ARBA00022448"/>
    </source>
</evidence>
<evidence type="ECO:0000256" key="2">
    <source>
        <dbReference type="ARBA" id="ARBA00010942"/>
    </source>
</evidence>
<comment type="similarity">
    <text evidence="2">Belongs to the resistance-nodulation-cell division (RND) (TC 2.A.6) family.</text>
</comment>
<feature type="transmembrane region" description="Helical" evidence="8">
    <location>
        <begin position="1013"/>
        <end position="1035"/>
    </location>
</feature>
<feature type="transmembrane region" description="Helical" evidence="8">
    <location>
        <begin position="963"/>
        <end position="985"/>
    </location>
</feature>
<dbReference type="PRINTS" id="PR00702">
    <property type="entry name" value="ACRIFLAVINRP"/>
</dbReference>
<dbReference type="Pfam" id="PF00873">
    <property type="entry name" value="ACR_tran"/>
    <property type="match status" value="1"/>
</dbReference>
<dbReference type="InterPro" id="IPR001036">
    <property type="entry name" value="Acrflvin-R"/>
</dbReference>
<dbReference type="GO" id="GO:0008324">
    <property type="term" value="F:monoatomic cation transmembrane transporter activity"/>
    <property type="evidence" value="ECO:0007669"/>
    <property type="project" value="InterPro"/>
</dbReference>
<feature type="transmembrane region" description="Helical" evidence="8">
    <location>
        <begin position="1041"/>
        <end position="1064"/>
    </location>
</feature>
<evidence type="ECO:0000256" key="8">
    <source>
        <dbReference type="SAM" id="Phobius"/>
    </source>
</evidence>
<dbReference type="PANTHER" id="PTHR32063:SF24">
    <property type="entry name" value="CATION EFFLUX SYSTEM (ACRB_ACRD_ACRF FAMILY)"/>
    <property type="match status" value="1"/>
</dbReference>
<dbReference type="GO" id="GO:0005886">
    <property type="term" value="C:plasma membrane"/>
    <property type="evidence" value="ECO:0007669"/>
    <property type="project" value="UniProtKB-SubCell"/>
</dbReference>
<dbReference type="InterPro" id="IPR004763">
    <property type="entry name" value="CusA-like"/>
</dbReference>
<organism evidence="9 10">
    <name type="scientific">Micavibrio aeruginosavorus</name>
    <dbReference type="NCBI Taxonomy" id="349221"/>
    <lineage>
        <taxon>Bacteria</taxon>
        <taxon>Pseudomonadati</taxon>
        <taxon>Bdellovibrionota</taxon>
        <taxon>Bdellovibrionia</taxon>
        <taxon>Bdellovibrionales</taxon>
        <taxon>Pseudobdellovibrionaceae</taxon>
        <taxon>Micavibrio</taxon>
    </lineage>
</organism>
<comment type="subcellular location">
    <subcellularLocation>
        <location evidence="1">Cell membrane</location>
        <topology evidence="1">Multi-pass membrane protein</topology>
    </subcellularLocation>
</comment>
<evidence type="ECO:0000313" key="9">
    <source>
        <dbReference type="EMBL" id="PZP55949.1"/>
    </source>
</evidence>
<dbReference type="PANTHER" id="PTHR32063">
    <property type="match status" value="1"/>
</dbReference>
<dbReference type="Gene3D" id="3.30.70.1440">
    <property type="entry name" value="Multidrug efflux transporter AcrB pore domain"/>
    <property type="match status" value="1"/>
</dbReference>
<evidence type="ECO:0000256" key="7">
    <source>
        <dbReference type="ARBA" id="ARBA00023136"/>
    </source>
</evidence>
<comment type="caution">
    <text evidence="9">The sequence shown here is derived from an EMBL/GenBank/DDBJ whole genome shotgun (WGS) entry which is preliminary data.</text>
</comment>
<name>A0A2W5HQD8_9BACT</name>
<dbReference type="EMBL" id="QFOT01000044">
    <property type="protein sequence ID" value="PZP55949.1"/>
    <property type="molecule type" value="Genomic_DNA"/>
</dbReference>
<dbReference type="SUPFAM" id="SSF82693">
    <property type="entry name" value="Multidrug efflux transporter AcrB pore domain, PN1, PN2, PC1 and PC2 subdomains"/>
    <property type="match status" value="3"/>
</dbReference>
<dbReference type="Gene3D" id="3.30.70.1430">
    <property type="entry name" value="Multidrug efflux transporter AcrB pore domain"/>
    <property type="match status" value="2"/>
</dbReference>
<evidence type="ECO:0000313" key="10">
    <source>
        <dbReference type="Proteomes" id="UP000249739"/>
    </source>
</evidence>